<keyword evidence="4 7" id="KW-0812">Transmembrane</keyword>
<dbReference type="Pfam" id="PF04239">
    <property type="entry name" value="DUF421"/>
    <property type="match status" value="1"/>
</dbReference>
<dbReference type="Proteomes" id="UP000294813">
    <property type="component" value="Unassembled WGS sequence"/>
</dbReference>
<dbReference type="Gene3D" id="3.30.240.20">
    <property type="entry name" value="bsu07140 like domains"/>
    <property type="match status" value="2"/>
</dbReference>
<feature type="transmembrane region" description="Helical" evidence="7">
    <location>
        <begin position="67"/>
        <end position="86"/>
    </location>
</feature>
<dbReference type="PANTHER" id="PTHR34582">
    <property type="entry name" value="UPF0702 TRANSMEMBRANE PROTEIN YCAP"/>
    <property type="match status" value="1"/>
</dbReference>
<organism evidence="9 10">
    <name type="scientific">Heliophilum fasciatum</name>
    <dbReference type="NCBI Taxonomy" id="35700"/>
    <lineage>
        <taxon>Bacteria</taxon>
        <taxon>Bacillati</taxon>
        <taxon>Bacillota</taxon>
        <taxon>Clostridia</taxon>
        <taxon>Eubacteriales</taxon>
        <taxon>Heliobacteriaceae</taxon>
        <taxon>Heliophilum</taxon>
    </lineage>
</organism>
<dbReference type="GO" id="GO:0005886">
    <property type="term" value="C:plasma membrane"/>
    <property type="evidence" value="ECO:0007669"/>
    <property type="project" value="UniProtKB-SubCell"/>
</dbReference>
<comment type="subcellular location">
    <subcellularLocation>
        <location evidence="1">Cell membrane</location>
        <topology evidence="1">Multi-pass membrane protein</topology>
    </subcellularLocation>
</comment>
<keyword evidence="5 7" id="KW-1133">Transmembrane helix</keyword>
<reference evidence="9 10" key="1">
    <citation type="submission" date="2019-03" db="EMBL/GenBank/DDBJ databases">
        <title>Genomic Encyclopedia of Type Strains, Phase IV (KMG-IV): sequencing the most valuable type-strain genomes for metagenomic binning, comparative biology and taxonomic classification.</title>
        <authorList>
            <person name="Goeker M."/>
        </authorList>
    </citation>
    <scope>NUCLEOTIDE SEQUENCE [LARGE SCALE GENOMIC DNA]</scope>
    <source>
        <strain evidence="9 10">DSM 11170</strain>
    </source>
</reference>
<accession>A0A4R2RWP8</accession>
<gene>
    <name evidence="9" type="ORF">EDD73_10156</name>
</gene>
<dbReference type="PANTHER" id="PTHR34582:SF6">
    <property type="entry name" value="UPF0702 TRANSMEMBRANE PROTEIN YCAP"/>
    <property type="match status" value="1"/>
</dbReference>
<dbReference type="EMBL" id="SLXT01000001">
    <property type="protein sequence ID" value="TCP68890.1"/>
    <property type="molecule type" value="Genomic_DNA"/>
</dbReference>
<evidence type="ECO:0000256" key="5">
    <source>
        <dbReference type="ARBA" id="ARBA00022989"/>
    </source>
</evidence>
<dbReference type="InterPro" id="IPR007353">
    <property type="entry name" value="DUF421"/>
</dbReference>
<evidence type="ECO:0000256" key="7">
    <source>
        <dbReference type="SAM" id="Phobius"/>
    </source>
</evidence>
<evidence type="ECO:0000313" key="10">
    <source>
        <dbReference type="Proteomes" id="UP000294813"/>
    </source>
</evidence>
<keyword evidence="6 7" id="KW-0472">Membrane</keyword>
<feature type="transmembrane region" description="Helical" evidence="7">
    <location>
        <begin position="6"/>
        <end position="26"/>
    </location>
</feature>
<protein>
    <submittedName>
        <fullName evidence="9">Uncharacterized membrane protein YcaP (DUF421 family)</fullName>
    </submittedName>
</protein>
<sequence>MTDALFTEFLLVLMRTLTIYFAVLLIMRIMGKREIGQLSPIDLVVAIMIAELAAIPMEDISRPLHHGLLPIAILAFAELAFSYFAMRWMPMRRFLDGSPTLIIRDGQLLDDEMRRTRYNLNDLLAQLREKDVFNIADVEVALLETSGKLSVLLKSQKRPATPEDLNIPTAYEGLVSPLIMDGVVNHRVLQMIGFDEAWLRQELLRQGITKQSDVFFASIDTQGQLYVSRRQLKGQAQVQVE</sequence>
<comment type="similarity">
    <text evidence="2">Belongs to the UPF0702 family.</text>
</comment>
<dbReference type="AlphaFoldDB" id="A0A4R2RWP8"/>
<evidence type="ECO:0000256" key="2">
    <source>
        <dbReference type="ARBA" id="ARBA00006448"/>
    </source>
</evidence>
<evidence type="ECO:0000256" key="4">
    <source>
        <dbReference type="ARBA" id="ARBA00022692"/>
    </source>
</evidence>
<keyword evidence="3" id="KW-1003">Cell membrane</keyword>
<comment type="caution">
    <text evidence="9">The sequence shown here is derived from an EMBL/GenBank/DDBJ whole genome shotgun (WGS) entry which is preliminary data.</text>
</comment>
<feature type="transmembrane region" description="Helical" evidence="7">
    <location>
        <begin position="38"/>
        <end position="55"/>
    </location>
</feature>
<evidence type="ECO:0000256" key="6">
    <source>
        <dbReference type="ARBA" id="ARBA00023136"/>
    </source>
</evidence>
<feature type="domain" description="YetF C-terminal" evidence="8">
    <location>
        <begin position="87"/>
        <end position="219"/>
    </location>
</feature>
<evidence type="ECO:0000259" key="8">
    <source>
        <dbReference type="Pfam" id="PF04239"/>
    </source>
</evidence>
<proteinExistence type="inferred from homology"/>
<evidence type="ECO:0000313" key="9">
    <source>
        <dbReference type="EMBL" id="TCP68890.1"/>
    </source>
</evidence>
<keyword evidence="10" id="KW-1185">Reference proteome</keyword>
<name>A0A4R2RWP8_9FIRM</name>
<evidence type="ECO:0000256" key="3">
    <source>
        <dbReference type="ARBA" id="ARBA00022475"/>
    </source>
</evidence>
<evidence type="ECO:0000256" key="1">
    <source>
        <dbReference type="ARBA" id="ARBA00004651"/>
    </source>
</evidence>
<dbReference type="InterPro" id="IPR023090">
    <property type="entry name" value="UPF0702_alpha/beta_dom_sf"/>
</dbReference>